<dbReference type="Pfam" id="PF05639">
    <property type="entry name" value="Pup"/>
    <property type="match status" value="1"/>
</dbReference>
<dbReference type="NCBIfam" id="TIGR03687">
    <property type="entry name" value="pupylate_cterm"/>
    <property type="match status" value="1"/>
</dbReference>
<evidence type="ECO:0000256" key="5">
    <source>
        <dbReference type="SAM" id="MobiDB-lite"/>
    </source>
</evidence>
<dbReference type="GO" id="GO:0019941">
    <property type="term" value="P:modification-dependent protein catabolic process"/>
    <property type="evidence" value="ECO:0007669"/>
    <property type="project" value="InterPro"/>
</dbReference>
<organism evidence="6 7">
    <name type="scientific">Leptospirillum ferrodiazotrophum</name>
    <dbReference type="NCBI Taxonomy" id="412449"/>
    <lineage>
        <taxon>Bacteria</taxon>
        <taxon>Pseudomonadati</taxon>
        <taxon>Nitrospirota</taxon>
        <taxon>Nitrospiria</taxon>
        <taxon>Nitrospirales</taxon>
        <taxon>Nitrospiraceae</taxon>
        <taxon>Leptospirillum</taxon>
    </lineage>
</organism>
<protein>
    <recommendedName>
        <fullName evidence="3">Prokaryotic ubiquitin-like protein Pup</fullName>
    </recommendedName>
    <alternativeName>
        <fullName evidence="4">Bacterial ubiquitin-like modifier</fullName>
    </alternativeName>
</protein>
<dbReference type="GO" id="GO:0070628">
    <property type="term" value="F:proteasome binding"/>
    <property type="evidence" value="ECO:0007669"/>
    <property type="project" value="InterPro"/>
</dbReference>
<comment type="pathway">
    <text evidence="1">Protein degradation; proteasomal Pup-dependent pathway.</text>
</comment>
<dbReference type="UniPathway" id="UPA00997"/>
<dbReference type="GO" id="GO:0010498">
    <property type="term" value="P:proteasomal protein catabolic process"/>
    <property type="evidence" value="ECO:0007669"/>
    <property type="project" value="InterPro"/>
</dbReference>
<evidence type="ECO:0000313" key="7">
    <source>
        <dbReference type="Proteomes" id="UP000009374"/>
    </source>
</evidence>
<reference evidence="6 7" key="1">
    <citation type="journal article" date="2009" name="Appl. Environ. Microbiol.">
        <title>Community genomic and proteomic analyses of chemoautotrophic iron-oxidizing "Leptospirillum rubarum" (Group II) and "Leptospirillum ferrodiazotrophum" (Group III) bacteria in acid mine drainage biofilms.</title>
        <authorList>
            <person name="Goltsman D.S."/>
            <person name="Denef V.J."/>
            <person name="Singer S.W."/>
            <person name="VerBerkmoes N.C."/>
            <person name="Lefsrud M."/>
            <person name="Mueller R.S."/>
            <person name="Dick G.J."/>
            <person name="Sun C.L."/>
            <person name="Wheeler K.E."/>
            <person name="Zemla A."/>
            <person name="Baker B.J."/>
            <person name="Hauser L."/>
            <person name="Land M."/>
            <person name="Shah M.B."/>
            <person name="Thelen M.P."/>
            <person name="Hettich R.L."/>
            <person name="Banfield J.F."/>
        </authorList>
    </citation>
    <scope>NUCLEOTIDE SEQUENCE [LARGE SCALE GENOMIC DNA]</scope>
</reference>
<evidence type="ECO:0000256" key="3">
    <source>
        <dbReference type="ARBA" id="ARBA00016748"/>
    </source>
</evidence>
<proteinExistence type="inferred from homology"/>
<sequence>MSQKSKHSPKREETPSEPVEESAEGATERAKKVREEADDILDKIDEVLEKNASGFVKSFIQKGGE</sequence>
<evidence type="ECO:0000256" key="4">
    <source>
        <dbReference type="ARBA" id="ARBA00032321"/>
    </source>
</evidence>
<name>C6HXH6_9BACT</name>
<evidence type="ECO:0000256" key="1">
    <source>
        <dbReference type="ARBA" id="ARBA00004707"/>
    </source>
</evidence>
<accession>C6HXH6</accession>
<feature type="compositionally biased region" description="Basic and acidic residues" evidence="5">
    <location>
        <begin position="26"/>
        <end position="35"/>
    </location>
</feature>
<comment type="similarity">
    <text evidence="2">Belongs to the prokaryotic ubiquitin-like protein family.</text>
</comment>
<gene>
    <name evidence="6" type="ORF">UBAL3_92050100</name>
</gene>
<dbReference type="InterPro" id="IPR008515">
    <property type="entry name" value="Ubiquitin-like_Pup"/>
</dbReference>
<dbReference type="GO" id="GO:0031386">
    <property type="term" value="F:protein tag activity"/>
    <property type="evidence" value="ECO:0007669"/>
    <property type="project" value="InterPro"/>
</dbReference>
<dbReference type="Proteomes" id="UP000009374">
    <property type="component" value="Unassembled WGS sequence"/>
</dbReference>
<dbReference type="EMBL" id="GG693873">
    <property type="protein sequence ID" value="EES52728.1"/>
    <property type="molecule type" value="Genomic_DNA"/>
</dbReference>
<dbReference type="AlphaFoldDB" id="C6HXH6"/>
<evidence type="ECO:0000256" key="2">
    <source>
        <dbReference type="ARBA" id="ARBA00010616"/>
    </source>
</evidence>
<dbReference type="GO" id="GO:0070490">
    <property type="term" value="P:protein pupylation"/>
    <property type="evidence" value="ECO:0007669"/>
    <property type="project" value="InterPro"/>
</dbReference>
<keyword evidence="7" id="KW-1185">Reference proteome</keyword>
<evidence type="ECO:0000313" key="6">
    <source>
        <dbReference type="EMBL" id="EES52728.1"/>
    </source>
</evidence>
<feature type="region of interest" description="Disordered" evidence="5">
    <location>
        <begin position="1"/>
        <end position="35"/>
    </location>
</feature>